<proteinExistence type="predicted"/>
<dbReference type="RefSeq" id="WP_182774824.1">
    <property type="nucleotide sequence ID" value="NZ_BAAAHW010000002.1"/>
</dbReference>
<comment type="caution">
    <text evidence="1">The sequence shown here is derived from an EMBL/GenBank/DDBJ whole genome shotgun (WGS) entry which is preliminary data.</text>
</comment>
<evidence type="ECO:0000313" key="1">
    <source>
        <dbReference type="EMBL" id="MBA9051650.1"/>
    </source>
</evidence>
<keyword evidence="2" id="KW-1185">Reference proteome</keyword>
<dbReference type="GeneID" id="93979365"/>
<dbReference type="Proteomes" id="UP000577386">
    <property type="component" value="Unassembled WGS sequence"/>
</dbReference>
<dbReference type="AlphaFoldDB" id="A0A7W3NJG0"/>
<name>A0A7W3NJG0_STRMR</name>
<organism evidence="1 2">
    <name type="scientific">Streptomyces murinus</name>
    <dbReference type="NCBI Taxonomy" id="33900"/>
    <lineage>
        <taxon>Bacteria</taxon>
        <taxon>Bacillati</taxon>
        <taxon>Actinomycetota</taxon>
        <taxon>Actinomycetes</taxon>
        <taxon>Kitasatosporales</taxon>
        <taxon>Streptomycetaceae</taxon>
        <taxon>Streptomyces</taxon>
    </lineage>
</organism>
<reference evidence="1 2" key="1">
    <citation type="submission" date="2020-08" db="EMBL/GenBank/DDBJ databases">
        <title>Sequencing the genomes of 1000 actinobacteria strains.</title>
        <authorList>
            <person name="Klenk H.-P."/>
        </authorList>
    </citation>
    <scope>NUCLEOTIDE SEQUENCE [LARGE SCALE GENOMIC DNA]</scope>
    <source>
        <strain evidence="1 2">DSM 41827</strain>
    </source>
</reference>
<accession>A0A7W3NJG0</accession>
<evidence type="ECO:0000313" key="2">
    <source>
        <dbReference type="Proteomes" id="UP000577386"/>
    </source>
</evidence>
<dbReference type="EMBL" id="JACJIJ010000002">
    <property type="protein sequence ID" value="MBA9051650.1"/>
    <property type="molecule type" value="Genomic_DNA"/>
</dbReference>
<gene>
    <name evidence="1" type="ORF">HDA42_000828</name>
</gene>
<protein>
    <submittedName>
        <fullName evidence="1">Uncharacterized protein</fullName>
    </submittedName>
</protein>
<sequence length="117" mass="13173">MGFEGQVWRVRSGEEPVGEIVLDEADFPWLNGVFTPASGFAAVRDLFARELVLMDEEDWEGADLVYEEIRRRITLTSPEGPVAEFLLHIEGDRAWFRWSDEPFEEDGGAGRVVAEAG</sequence>